<evidence type="ECO:0000256" key="1">
    <source>
        <dbReference type="SAM" id="MobiDB-lite"/>
    </source>
</evidence>
<name>A0A3N4JV58_9PEZI</name>
<dbReference type="Proteomes" id="UP000276215">
    <property type="component" value="Unassembled WGS sequence"/>
</dbReference>
<dbReference type="AlphaFoldDB" id="A0A3N4JV58"/>
<protein>
    <recommendedName>
        <fullName evidence="2">F-box domain-containing protein</fullName>
    </recommendedName>
</protein>
<dbReference type="OrthoDB" id="4772757at2759"/>
<evidence type="ECO:0000259" key="2">
    <source>
        <dbReference type="PROSITE" id="PS50181"/>
    </source>
</evidence>
<evidence type="ECO:0000313" key="3">
    <source>
        <dbReference type="EMBL" id="RPB02097.1"/>
    </source>
</evidence>
<dbReference type="InterPro" id="IPR001810">
    <property type="entry name" value="F-box_dom"/>
</dbReference>
<organism evidence="3 4">
    <name type="scientific">Choiromyces venosus 120613-1</name>
    <dbReference type="NCBI Taxonomy" id="1336337"/>
    <lineage>
        <taxon>Eukaryota</taxon>
        <taxon>Fungi</taxon>
        <taxon>Dikarya</taxon>
        <taxon>Ascomycota</taxon>
        <taxon>Pezizomycotina</taxon>
        <taxon>Pezizomycetes</taxon>
        <taxon>Pezizales</taxon>
        <taxon>Tuberaceae</taxon>
        <taxon>Choiromyces</taxon>
    </lineage>
</organism>
<dbReference type="SUPFAM" id="SSF81383">
    <property type="entry name" value="F-box domain"/>
    <property type="match status" value="1"/>
</dbReference>
<dbReference type="EMBL" id="ML120369">
    <property type="protein sequence ID" value="RPB02097.1"/>
    <property type="molecule type" value="Genomic_DNA"/>
</dbReference>
<sequence length="214" mass="23680">MSLEKCPNELLLMIAAHLTPKDTSSFLQTNRRLANLLTPDFAKLLWARTFPNRGRRLRLHYTRKRRLASASYWPRRQRMGTTVWADGTRSSERKRAGGGKGDYSYVHLVDDEQREYVRYPSPFDSPPLVPAVPLAALHVEVGDFGKASSSSSSAAVNGTHGTAGGGHPNQQVYSTGVYVGANKPLPKVRCWTRYQALFLKLTKGWSSSSASSGI</sequence>
<feature type="region of interest" description="Disordered" evidence="1">
    <location>
        <begin position="150"/>
        <end position="169"/>
    </location>
</feature>
<dbReference type="InterPro" id="IPR036047">
    <property type="entry name" value="F-box-like_dom_sf"/>
</dbReference>
<reference evidence="3 4" key="1">
    <citation type="journal article" date="2018" name="Nat. Ecol. Evol.">
        <title>Pezizomycetes genomes reveal the molecular basis of ectomycorrhizal truffle lifestyle.</title>
        <authorList>
            <person name="Murat C."/>
            <person name="Payen T."/>
            <person name="Noel B."/>
            <person name="Kuo A."/>
            <person name="Morin E."/>
            <person name="Chen J."/>
            <person name="Kohler A."/>
            <person name="Krizsan K."/>
            <person name="Balestrini R."/>
            <person name="Da Silva C."/>
            <person name="Montanini B."/>
            <person name="Hainaut M."/>
            <person name="Levati E."/>
            <person name="Barry K.W."/>
            <person name="Belfiori B."/>
            <person name="Cichocki N."/>
            <person name="Clum A."/>
            <person name="Dockter R.B."/>
            <person name="Fauchery L."/>
            <person name="Guy J."/>
            <person name="Iotti M."/>
            <person name="Le Tacon F."/>
            <person name="Lindquist E.A."/>
            <person name="Lipzen A."/>
            <person name="Malagnac F."/>
            <person name="Mello A."/>
            <person name="Molinier V."/>
            <person name="Miyauchi S."/>
            <person name="Poulain J."/>
            <person name="Riccioni C."/>
            <person name="Rubini A."/>
            <person name="Sitrit Y."/>
            <person name="Splivallo R."/>
            <person name="Traeger S."/>
            <person name="Wang M."/>
            <person name="Zifcakova L."/>
            <person name="Wipf D."/>
            <person name="Zambonelli A."/>
            <person name="Paolocci F."/>
            <person name="Nowrousian M."/>
            <person name="Ottonello S."/>
            <person name="Baldrian P."/>
            <person name="Spatafora J.W."/>
            <person name="Henrissat B."/>
            <person name="Nagy L.G."/>
            <person name="Aury J.M."/>
            <person name="Wincker P."/>
            <person name="Grigoriev I.V."/>
            <person name="Bonfante P."/>
            <person name="Martin F.M."/>
        </authorList>
    </citation>
    <scope>NUCLEOTIDE SEQUENCE [LARGE SCALE GENOMIC DNA]</scope>
    <source>
        <strain evidence="3 4">120613-1</strain>
    </source>
</reference>
<dbReference type="PROSITE" id="PS50181">
    <property type="entry name" value="FBOX"/>
    <property type="match status" value="1"/>
</dbReference>
<keyword evidence="4" id="KW-1185">Reference proteome</keyword>
<proteinExistence type="predicted"/>
<gene>
    <name evidence="3" type="ORF">L873DRAFT_1802520</name>
</gene>
<evidence type="ECO:0000313" key="4">
    <source>
        <dbReference type="Proteomes" id="UP000276215"/>
    </source>
</evidence>
<accession>A0A3N4JV58</accession>
<feature type="domain" description="F-box" evidence="2">
    <location>
        <begin position="1"/>
        <end position="49"/>
    </location>
</feature>